<feature type="signal peptide" evidence="1">
    <location>
        <begin position="1"/>
        <end position="20"/>
    </location>
</feature>
<organism evidence="2 3">
    <name type="scientific">Muricoccus nepalensis</name>
    <dbReference type="NCBI Taxonomy" id="1854500"/>
    <lineage>
        <taxon>Bacteria</taxon>
        <taxon>Pseudomonadati</taxon>
        <taxon>Pseudomonadota</taxon>
        <taxon>Alphaproteobacteria</taxon>
        <taxon>Acetobacterales</taxon>
        <taxon>Roseomonadaceae</taxon>
        <taxon>Muricoccus</taxon>
    </lineage>
</organism>
<dbReference type="PROSITE" id="PS51257">
    <property type="entry name" value="PROKAR_LIPOPROTEIN"/>
    <property type="match status" value="1"/>
</dbReference>
<keyword evidence="1" id="KW-0732">Signal</keyword>
<evidence type="ECO:0000256" key="1">
    <source>
        <dbReference type="SAM" id="SignalP"/>
    </source>
</evidence>
<gene>
    <name evidence="2" type="ORF">EAH89_17070</name>
</gene>
<comment type="caution">
    <text evidence="2">The sequence shown here is derived from an EMBL/GenBank/DDBJ whole genome shotgun (WGS) entry which is preliminary data.</text>
</comment>
<evidence type="ECO:0000313" key="3">
    <source>
        <dbReference type="Proteomes" id="UP000317078"/>
    </source>
</evidence>
<sequence>MRRTALALALGLPLALGACAVPSSDPPPPVPPLAGQGGQTPVRNAINGAAEAFGNAGVLLGKPADAAVAVSRLEWTTLLVGADRSFFNFSAGTAASLLAARYEVRRALGIQTDAPGTTVINGMEAAAAALARGDAAAATAALPPPVFAPDTLARLGTIGRLPQANLATRRAQRDIEFGRSDDDELR</sequence>
<dbReference type="OrthoDB" id="7272596at2"/>
<dbReference type="RefSeq" id="WP_140884935.1">
    <property type="nucleotide sequence ID" value="NZ_RCZP01000018.1"/>
</dbReference>
<keyword evidence="3" id="KW-1185">Reference proteome</keyword>
<name>A0A502FWC0_9PROT</name>
<dbReference type="Proteomes" id="UP000317078">
    <property type="component" value="Unassembled WGS sequence"/>
</dbReference>
<accession>A0A502FWC0</accession>
<dbReference type="EMBL" id="RCZP01000018">
    <property type="protein sequence ID" value="TPG53233.1"/>
    <property type="molecule type" value="Genomic_DNA"/>
</dbReference>
<reference evidence="2 3" key="1">
    <citation type="journal article" date="2019" name="Environ. Microbiol.">
        <title>Species interactions and distinct microbial communities in high Arctic permafrost affected cryosols are associated with the CH4 and CO2 gas fluxes.</title>
        <authorList>
            <person name="Altshuler I."/>
            <person name="Hamel J."/>
            <person name="Turney S."/>
            <person name="Magnuson E."/>
            <person name="Levesque R."/>
            <person name="Greer C."/>
            <person name="Whyte L.G."/>
        </authorList>
    </citation>
    <scope>NUCLEOTIDE SEQUENCE [LARGE SCALE GENOMIC DNA]</scope>
    <source>
        <strain evidence="2 3">S9.3B</strain>
    </source>
</reference>
<feature type="chain" id="PRO_5021362279" evidence="1">
    <location>
        <begin position="21"/>
        <end position="186"/>
    </location>
</feature>
<proteinExistence type="predicted"/>
<dbReference type="AlphaFoldDB" id="A0A502FWC0"/>
<evidence type="ECO:0000313" key="2">
    <source>
        <dbReference type="EMBL" id="TPG53233.1"/>
    </source>
</evidence>
<protein>
    <submittedName>
        <fullName evidence="2">Uncharacterized protein</fullName>
    </submittedName>
</protein>